<sequence length="124" mass="14410">MTDFKLQHLITTGVREAEMIEALLNDNNIEVIVRHDEFGGYSMIYMGYSAYNIELYVAEKDYEQARELLKDLNLDAEAEIAEIEQETEEIKSSDQVKSFSFYLAQIAKIIIIFYLLLNLITLIF</sequence>
<keyword evidence="1" id="KW-0175">Coiled coil</keyword>
<reference evidence="12 16" key="2">
    <citation type="submission" date="2016-10" db="EMBL/GenBank/DDBJ databases">
        <authorList>
            <person name="Varghese N."/>
            <person name="Submissions S."/>
        </authorList>
    </citation>
    <scope>NUCLEOTIDE SEQUENCE [LARGE SCALE GENOMIC DNA]</scope>
    <source>
        <strain evidence="5 16">WG10</strain>
        <strain evidence="6 12">WG2</strain>
        <strain evidence="8">WG5</strain>
    </source>
</reference>
<evidence type="ECO:0000313" key="9">
    <source>
        <dbReference type="EMBL" id="TDS29810.1"/>
    </source>
</evidence>
<dbReference type="EMBL" id="SOAA01000016">
    <property type="protein sequence ID" value="TDS29810.1"/>
    <property type="molecule type" value="Genomic_DNA"/>
</dbReference>
<evidence type="ECO:0000313" key="15">
    <source>
        <dbReference type="Proteomes" id="UP000295758"/>
    </source>
</evidence>
<evidence type="ECO:0000313" key="16">
    <source>
        <dbReference type="Proteomes" id="UP000324896"/>
    </source>
</evidence>
<dbReference type="Gene3D" id="3.30.70.790">
    <property type="entry name" value="UreE, C-terminal domain"/>
    <property type="match status" value="1"/>
</dbReference>
<reference evidence="9 15" key="3">
    <citation type="submission" date="2019-03" db="EMBL/GenBank/DDBJ databases">
        <title>Deep subsurface shale carbon reservoir microbial communities from Ohio and West Virginia, USA.</title>
        <authorList>
            <person name="Wrighton K."/>
        </authorList>
    </citation>
    <scope>NUCLEOTIDE SEQUENCE [LARGE SCALE GENOMIC DNA]</scope>
    <source>
        <strain evidence="9 15">UTICA-S4D12</strain>
    </source>
</reference>
<dbReference type="SUPFAM" id="SSF54913">
    <property type="entry name" value="GlnB-like"/>
    <property type="match status" value="1"/>
</dbReference>
<dbReference type="InterPro" id="IPR018551">
    <property type="entry name" value="DUF2007"/>
</dbReference>
<feature type="domain" description="DUF2007" evidence="3">
    <location>
        <begin position="16"/>
        <end position="72"/>
    </location>
</feature>
<evidence type="ECO:0000313" key="7">
    <source>
        <dbReference type="EMBL" id="SDI38589.1"/>
    </source>
</evidence>
<evidence type="ECO:0000313" key="13">
    <source>
        <dbReference type="Proteomes" id="UP000247389"/>
    </source>
</evidence>
<evidence type="ECO:0000313" key="5">
    <source>
        <dbReference type="EMBL" id="SDC54645.1"/>
    </source>
</evidence>
<evidence type="ECO:0000313" key="10">
    <source>
        <dbReference type="EMBL" id="TDX45467.1"/>
    </source>
</evidence>
<dbReference type="GeneID" id="57012193"/>
<feature type="coiled-coil region" evidence="1">
    <location>
        <begin position="55"/>
        <end position="93"/>
    </location>
</feature>
<reference evidence="10 14" key="4">
    <citation type="submission" date="2019-03" db="EMBL/GenBank/DDBJ databases">
        <title>Subsurface microbial communities from deep shales in Ohio and West Virginia, USA.</title>
        <authorList>
            <person name="Wrighton K."/>
        </authorList>
    </citation>
    <scope>NUCLEOTIDE SEQUENCE [LARGE SCALE GENOMIC DNA]</scope>
    <source>
        <strain evidence="10 14">DSMZ 11287</strain>
        <strain evidence="4 13">MSL28</strain>
    </source>
</reference>
<dbReference type="Proteomes" id="UP000324896">
    <property type="component" value="Unassembled WGS sequence"/>
</dbReference>
<evidence type="ECO:0000313" key="6">
    <source>
        <dbReference type="EMBL" id="SDF11649.1"/>
    </source>
</evidence>
<evidence type="ECO:0000313" key="4">
    <source>
        <dbReference type="EMBL" id="PXV66995.1"/>
    </source>
</evidence>
<dbReference type="Proteomes" id="UP000198612">
    <property type="component" value="Unassembled WGS sequence"/>
</dbReference>
<dbReference type="Proteomes" id="UP000199519">
    <property type="component" value="Unassembled WGS sequence"/>
</dbReference>
<evidence type="ECO:0000313" key="8">
    <source>
        <dbReference type="EMBL" id="SES81746.1"/>
    </source>
</evidence>
<evidence type="ECO:0000256" key="2">
    <source>
        <dbReference type="SAM" id="Phobius"/>
    </source>
</evidence>
<evidence type="ECO:0000256" key="1">
    <source>
        <dbReference type="SAM" id="Coils"/>
    </source>
</evidence>
<dbReference type="Proteomes" id="UP000295472">
    <property type="component" value="Unassembled WGS sequence"/>
</dbReference>
<dbReference type="EMBL" id="FMYT01000008">
    <property type="protein sequence ID" value="SDC54645.1"/>
    <property type="molecule type" value="Genomic_DNA"/>
</dbReference>
<evidence type="ECO:0000313" key="14">
    <source>
        <dbReference type="Proteomes" id="UP000295472"/>
    </source>
</evidence>
<dbReference type="EMBL" id="SOEF01000007">
    <property type="protein sequence ID" value="TDX45467.1"/>
    <property type="molecule type" value="Genomic_DNA"/>
</dbReference>
<dbReference type="Proteomes" id="UP000295758">
    <property type="component" value="Unassembled WGS sequence"/>
</dbReference>
<keyword evidence="2" id="KW-1133">Transmembrane helix</keyword>
<keyword evidence="12" id="KW-1185">Reference proteome</keyword>
<keyword evidence="2" id="KW-0472">Membrane</keyword>
<dbReference type="InterPro" id="IPR011322">
    <property type="entry name" value="N-reg_PII-like_a/b"/>
</dbReference>
<dbReference type="EMBL" id="FNEH01000005">
    <property type="protein sequence ID" value="SDI38589.1"/>
    <property type="molecule type" value="Genomic_DNA"/>
</dbReference>
<dbReference type="EMBL" id="FNBJ01000006">
    <property type="protein sequence ID" value="SDF11649.1"/>
    <property type="molecule type" value="Genomic_DNA"/>
</dbReference>
<dbReference type="EMBL" id="QICM01000009">
    <property type="protein sequence ID" value="PXV66995.1"/>
    <property type="molecule type" value="Genomic_DNA"/>
</dbReference>
<protein>
    <submittedName>
        <fullName evidence="4 5">Signal transducing protein</fullName>
    </submittedName>
</protein>
<organism evidence="5 16">
    <name type="scientific">Halanaerobium congolense</name>
    <dbReference type="NCBI Taxonomy" id="54121"/>
    <lineage>
        <taxon>Bacteria</taxon>
        <taxon>Bacillati</taxon>
        <taxon>Bacillota</taxon>
        <taxon>Clostridia</taxon>
        <taxon>Halanaerobiales</taxon>
        <taxon>Halanaerobiaceae</taxon>
        <taxon>Halanaerobium</taxon>
    </lineage>
</organism>
<dbReference type="AlphaFoldDB" id="A0A1G6MI64"/>
<dbReference type="RefSeq" id="WP_089716554.1">
    <property type="nucleotide sequence ID" value="NZ_FMYT01000008.1"/>
</dbReference>
<dbReference type="Proteomes" id="UP000198945">
    <property type="component" value="Unassembled WGS sequence"/>
</dbReference>
<evidence type="ECO:0000259" key="3">
    <source>
        <dbReference type="Pfam" id="PF09413"/>
    </source>
</evidence>
<name>A0A1G6MI64_9FIRM</name>
<keyword evidence="2" id="KW-0812">Transmembrane</keyword>
<dbReference type="Proteomes" id="UP000247389">
    <property type="component" value="Unassembled WGS sequence"/>
</dbReference>
<gene>
    <name evidence="9" type="ORF">BY453_11626</name>
    <name evidence="10" type="ORF">C7954_10734</name>
    <name evidence="4" type="ORF">C8C78_10945</name>
    <name evidence="5" type="ORF">SAMN04488597_10865</name>
    <name evidence="6" type="ORF">SAMN04488598_10677</name>
    <name evidence="8" type="ORF">SAMN04515652_10726</name>
    <name evidence="7" type="ORF">SAMN04515654_105104</name>
</gene>
<evidence type="ECO:0000313" key="12">
    <source>
        <dbReference type="Proteomes" id="UP000199519"/>
    </source>
</evidence>
<evidence type="ECO:0000313" key="11">
    <source>
        <dbReference type="Proteomes" id="UP000198945"/>
    </source>
</evidence>
<accession>A0A1G6MI64</accession>
<proteinExistence type="predicted"/>
<reference evidence="7 11" key="1">
    <citation type="submission" date="2016-10" db="EMBL/GenBank/DDBJ databases">
        <authorList>
            <person name="de Groot N.N."/>
        </authorList>
    </citation>
    <scope>NUCLEOTIDE SEQUENCE [LARGE SCALE GENOMIC DNA]</scope>
    <source>
        <strain evidence="7 11">WG7</strain>
    </source>
</reference>
<dbReference type="Pfam" id="PF09413">
    <property type="entry name" value="DUF2007"/>
    <property type="match status" value="1"/>
</dbReference>
<dbReference type="EMBL" id="FOHG01000007">
    <property type="protein sequence ID" value="SES81746.1"/>
    <property type="molecule type" value="Genomic_DNA"/>
</dbReference>
<feature type="transmembrane region" description="Helical" evidence="2">
    <location>
        <begin position="101"/>
        <end position="123"/>
    </location>
</feature>